<proteinExistence type="predicted"/>
<feature type="non-terminal residue" evidence="1">
    <location>
        <position position="1"/>
    </location>
</feature>
<gene>
    <name evidence="1" type="ORF">GSCOC_T00012371001</name>
</gene>
<dbReference type="AlphaFoldDB" id="A0A068VKN3"/>
<sequence>SLLSLSLSLSFSHTHTHTLFWRELKETDVIAHFNRMVCSYFLTVVIHSMIKPYEQVEEPPFSFLYSWWDIPLHVTAQEDLILFPCVKRGLLKRFRVEYIASPSDFLSCFQTNGSTTTKKTTISYPALKKYIQLAYL</sequence>
<reference evidence="2" key="1">
    <citation type="journal article" date="2014" name="Science">
        <title>The coffee genome provides insight into the convergent evolution of caffeine biosynthesis.</title>
        <authorList>
            <person name="Denoeud F."/>
            <person name="Carretero-Paulet L."/>
            <person name="Dereeper A."/>
            <person name="Droc G."/>
            <person name="Guyot R."/>
            <person name="Pietrella M."/>
            <person name="Zheng C."/>
            <person name="Alberti A."/>
            <person name="Anthony F."/>
            <person name="Aprea G."/>
            <person name="Aury J.M."/>
            <person name="Bento P."/>
            <person name="Bernard M."/>
            <person name="Bocs S."/>
            <person name="Campa C."/>
            <person name="Cenci A."/>
            <person name="Combes M.C."/>
            <person name="Crouzillat D."/>
            <person name="Da Silva C."/>
            <person name="Daddiego L."/>
            <person name="De Bellis F."/>
            <person name="Dussert S."/>
            <person name="Garsmeur O."/>
            <person name="Gayraud T."/>
            <person name="Guignon V."/>
            <person name="Jahn K."/>
            <person name="Jamilloux V."/>
            <person name="Joet T."/>
            <person name="Labadie K."/>
            <person name="Lan T."/>
            <person name="Leclercq J."/>
            <person name="Lepelley M."/>
            <person name="Leroy T."/>
            <person name="Li L.T."/>
            <person name="Librado P."/>
            <person name="Lopez L."/>
            <person name="Munoz A."/>
            <person name="Noel B."/>
            <person name="Pallavicini A."/>
            <person name="Perrotta G."/>
            <person name="Poncet V."/>
            <person name="Pot D."/>
            <person name="Priyono X."/>
            <person name="Rigoreau M."/>
            <person name="Rouard M."/>
            <person name="Rozas J."/>
            <person name="Tranchant-Dubreuil C."/>
            <person name="VanBuren R."/>
            <person name="Zhang Q."/>
            <person name="Andrade A.C."/>
            <person name="Argout X."/>
            <person name="Bertrand B."/>
            <person name="de Kochko A."/>
            <person name="Graziosi G."/>
            <person name="Henry R.J."/>
            <person name="Jayarama X."/>
            <person name="Ming R."/>
            <person name="Nagai C."/>
            <person name="Rounsley S."/>
            <person name="Sankoff D."/>
            <person name="Giuliano G."/>
            <person name="Albert V.A."/>
            <person name="Wincker P."/>
            <person name="Lashermes P."/>
        </authorList>
    </citation>
    <scope>NUCLEOTIDE SEQUENCE [LARGE SCALE GENOMIC DNA]</scope>
    <source>
        <strain evidence="2">cv. DH200-94</strain>
    </source>
</reference>
<keyword evidence="2" id="KW-1185">Reference proteome</keyword>
<evidence type="ECO:0000313" key="1">
    <source>
        <dbReference type="EMBL" id="CDP20208.1"/>
    </source>
</evidence>
<protein>
    <submittedName>
        <fullName evidence="1">DH200=94 genomic scaffold, scaffold_999</fullName>
    </submittedName>
</protein>
<dbReference type="EMBL" id="HG740083">
    <property type="protein sequence ID" value="CDP20208.1"/>
    <property type="molecule type" value="Genomic_DNA"/>
</dbReference>
<name>A0A068VKN3_COFCA</name>
<dbReference type="InParanoid" id="A0A068VKN3"/>
<accession>A0A068VKN3</accession>
<evidence type="ECO:0000313" key="2">
    <source>
        <dbReference type="Proteomes" id="UP000295252"/>
    </source>
</evidence>
<dbReference type="Gramene" id="CDP20208">
    <property type="protein sequence ID" value="CDP20208"/>
    <property type="gene ID" value="GSCOC_T00012371001"/>
</dbReference>
<organism evidence="1 2">
    <name type="scientific">Coffea canephora</name>
    <name type="common">Robusta coffee</name>
    <dbReference type="NCBI Taxonomy" id="49390"/>
    <lineage>
        <taxon>Eukaryota</taxon>
        <taxon>Viridiplantae</taxon>
        <taxon>Streptophyta</taxon>
        <taxon>Embryophyta</taxon>
        <taxon>Tracheophyta</taxon>
        <taxon>Spermatophyta</taxon>
        <taxon>Magnoliopsida</taxon>
        <taxon>eudicotyledons</taxon>
        <taxon>Gunneridae</taxon>
        <taxon>Pentapetalae</taxon>
        <taxon>asterids</taxon>
        <taxon>lamiids</taxon>
        <taxon>Gentianales</taxon>
        <taxon>Rubiaceae</taxon>
        <taxon>Ixoroideae</taxon>
        <taxon>Gardenieae complex</taxon>
        <taxon>Bertiereae - Coffeeae clade</taxon>
        <taxon>Coffeeae</taxon>
        <taxon>Coffea</taxon>
    </lineage>
</organism>
<dbReference type="Proteomes" id="UP000295252">
    <property type="component" value="Unassembled WGS sequence"/>
</dbReference>